<dbReference type="PANTHER" id="PTHR42792:SF1">
    <property type="entry name" value="FLAGELLAR HOOK-ASSOCIATED PROTEIN 3"/>
    <property type="match status" value="1"/>
</dbReference>
<accession>A0ABX2G6V6</accession>
<dbReference type="EMBL" id="JABSNM010000023">
    <property type="protein sequence ID" value="NRT58080.1"/>
    <property type="molecule type" value="Genomic_DNA"/>
</dbReference>
<dbReference type="InterPro" id="IPR001492">
    <property type="entry name" value="Flagellin"/>
</dbReference>
<keyword evidence="7" id="KW-1185">Reference proteome</keyword>
<dbReference type="InterPro" id="IPR001029">
    <property type="entry name" value="Flagellin_N"/>
</dbReference>
<keyword evidence="6" id="KW-0282">Flagellum</keyword>
<organism evidence="6 7">
    <name type="scientific">Sphaerotilus uruguayifluvii</name>
    <dbReference type="NCBI Taxonomy" id="2735897"/>
    <lineage>
        <taxon>Bacteria</taxon>
        <taxon>Pseudomonadati</taxon>
        <taxon>Pseudomonadota</taxon>
        <taxon>Betaproteobacteria</taxon>
        <taxon>Burkholderiales</taxon>
        <taxon>Sphaerotilaceae</taxon>
        <taxon>Sphaerotilus</taxon>
    </lineage>
</organism>
<protein>
    <submittedName>
        <fullName evidence="6">Flagellar hook-associated protein 3 FlgL</fullName>
    </submittedName>
</protein>
<evidence type="ECO:0000313" key="7">
    <source>
        <dbReference type="Proteomes" id="UP001516061"/>
    </source>
</evidence>
<proteinExistence type="inferred from homology"/>
<evidence type="ECO:0000259" key="5">
    <source>
        <dbReference type="Pfam" id="PF00669"/>
    </source>
</evidence>
<comment type="caution">
    <text evidence="6">The sequence shown here is derived from an EMBL/GenBank/DDBJ whole genome shotgun (WGS) entry which is preliminary data.</text>
</comment>
<keyword evidence="4" id="KW-0975">Bacterial flagellum</keyword>
<dbReference type="SUPFAM" id="SSF64518">
    <property type="entry name" value="Phase 1 flagellin"/>
    <property type="match status" value="1"/>
</dbReference>
<feature type="domain" description="Flagellin N-terminal" evidence="5">
    <location>
        <begin position="18"/>
        <end position="141"/>
    </location>
</feature>
<dbReference type="RefSeq" id="WP_173807106.1">
    <property type="nucleotide sequence ID" value="NZ_JABSNM010000023.1"/>
</dbReference>
<reference evidence="6 7" key="1">
    <citation type="submission" date="2020-05" db="EMBL/GenBank/DDBJ databases">
        <title>Genomic Encyclopedia of Type Strains, Phase IV (KMG-V): Genome sequencing to study the core and pangenomes of soil and plant-associated prokaryotes.</title>
        <authorList>
            <person name="Whitman W."/>
        </authorList>
    </citation>
    <scope>NUCLEOTIDE SEQUENCE [LARGE SCALE GENOMIC DNA]</scope>
    <source>
        <strain evidence="6 7">C29</strain>
    </source>
</reference>
<evidence type="ECO:0000256" key="2">
    <source>
        <dbReference type="ARBA" id="ARBA00004613"/>
    </source>
</evidence>
<evidence type="ECO:0000256" key="3">
    <source>
        <dbReference type="ARBA" id="ARBA00005709"/>
    </source>
</evidence>
<evidence type="ECO:0000256" key="1">
    <source>
        <dbReference type="ARBA" id="ARBA00004365"/>
    </source>
</evidence>
<dbReference type="PANTHER" id="PTHR42792">
    <property type="entry name" value="FLAGELLIN"/>
    <property type="match status" value="1"/>
</dbReference>
<keyword evidence="6" id="KW-0966">Cell projection</keyword>
<dbReference type="Proteomes" id="UP001516061">
    <property type="component" value="Unassembled WGS sequence"/>
</dbReference>
<name>A0ABX2G6V6_9BURK</name>
<gene>
    <name evidence="6" type="ORF">HNQ01_003846</name>
</gene>
<dbReference type="Pfam" id="PF00669">
    <property type="entry name" value="Flagellin_N"/>
    <property type="match status" value="1"/>
</dbReference>
<comment type="similarity">
    <text evidence="3">Belongs to the bacterial flagellin family.</text>
</comment>
<evidence type="ECO:0000313" key="6">
    <source>
        <dbReference type="EMBL" id="NRT58080.1"/>
    </source>
</evidence>
<sequence>MSYRIASAQSRDFSLIALQRHEKSLSEAQQRLISGKRVDKASDDPAAAARAERALVDQTRHEGLLRSMEASRTSMSLAESTLGDAMEVLQSARETVVSAGNGAYNASDRASLADSLKHARGQLLKLANTTDTGDHYIFGGQGAERVPFADAAGGVTFQGVAEEAQASLDEVLPLSVDGESTWLGARSGNGVFETSASTVAGSTAWISAGSVGDPSALALGTGESYQMQFTSADTYTISLVKADGSSQPFPDASSATRAYTSGQAITVLPGMNFSITGTPKAGDTFSVEPSTADLSVFDALDRMISVLSDASANSGALQQTVNSGLRDLDQVMSNLQSVRSRAGNTLNRLDGFEARTDSRVLADKEIRSNAEDLDLAQAISDVSTKDTVYQAALKSYAMIGKMSLFDYIGV</sequence>
<dbReference type="InterPro" id="IPR013384">
    <property type="entry name" value="Flagell_FlgL"/>
</dbReference>
<comment type="subcellular location">
    <subcellularLocation>
        <location evidence="1">Bacterial flagellum</location>
    </subcellularLocation>
    <subcellularLocation>
        <location evidence="2">Secreted</location>
    </subcellularLocation>
</comment>
<dbReference type="NCBIfam" id="TIGR02550">
    <property type="entry name" value="flagell_flgL"/>
    <property type="match status" value="1"/>
</dbReference>
<keyword evidence="6" id="KW-0969">Cilium</keyword>
<evidence type="ECO:0000256" key="4">
    <source>
        <dbReference type="ARBA" id="ARBA00023143"/>
    </source>
</evidence>
<dbReference type="Gene3D" id="1.20.1330.10">
    <property type="entry name" value="f41 fragment of flagellin, N-terminal domain"/>
    <property type="match status" value="2"/>
</dbReference>